<protein>
    <recommendedName>
        <fullName evidence="4">ABC transporter permease</fullName>
    </recommendedName>
</protein>
<name>A0ABW4U2Y7_9HYPH</name>
<proteinExistence type="predicted"/>
<dbReference type="RefSeq" id="WP_379092179.1">
    <property type="nucleotide sequence ID" value="NZ_JBHUGZ010000001.1"/>
</dbReference>
<evidence type="ECO:0008006" key="4">
    <source>
        <dbReference type="Google" id="ProtNLM"/>
    </source>
</evidence>
<keyword evidence="1" id="KW-0472">Membrane</keyword>
<gene>
    <name evidence="2" type="ORF">ACFSOZ_00510</name>
</gene>
<keyword evidence="1" id="KW-1133">Transmembrane helix</keyword>
<reference evidence="3" key="1">
    <citation type="journal article" date="2019" name="Int. J. Syst. Evol. Microbiol.">
        <title>The Global Catalogue of Microorganisms (GCM) 10K type strain sequencing project: providing services to taxonomists for standard genome sequencing and annotation.</title>
        <authorList>
            <consortium name="The Broad Institute Genomics Platform"/>
            <consortium name="The Broad Institute Genome Sequencing Center for Infectious Disease"/>
            <person name="Wu L."/>
            <person name="Ma J."/>
        </authorList>
    </citation>
    <scope>NUCLEOTIDE SEQUENCE [LARGE SCALE GENOMIC DNA]</scope>
    <source>
        <strain evidence="3">CGMCC 1.16225</strain>
    </source>
</reference>
<organism evidence="2 3">
    <name type="scientific">Mesorhizobium newzealandense</name>
    <dbReference type="NCBI Taxonomy" id="1300302"/>
    <lineage>
        <taxon>Bacteria</taxon>
        <taxon>Pseudomonadati</taxon>
        <taxon>Pseudomonadota</taxon>
        <taxon>Alphaproteobacteria</taxon>
        <taxon>Hyphomicrobiales</taxon>
        <taxon>Phyllobacteriaceae</taxon>
        <taxon>Mesorhizobium</taxon>
    </lineage>
</organism>
<sequence length="41" mass="4359">MFKVWCSGGAALTMILVAAPLVLLLGLERLTARATGSWELV</sequence>
<evidence type="ECO:0000313" key="3">
    <source>
        <dbReference type="Proteomes" id="UP001597405"/>
    </source>
</evidence>
<comment type="caution">
    <text evidence="2">The sequence shown here is derived from an EMBL/GenBank/DDBJ whole genome shotgun (WGS) entry which is preliminary data.</text>
</comment>
<feature type="transmembrane region" description="Helical" evidence="1">
    <location>
        <begin position="6"/>
        <end position="27"/>
    </location>
</feature>
<keyword evidence="1" id="KW-0812">Transmembrane</keyword>
<evidence type="ECO:0000256" key="1">
    <source>
        <dbReference type="SAM" id="Phobius"/>
    </source>
</evidence>
<dbReference type="Proteomes" id="UP001597405">
    <property type="component" value="Unassembled WGS sequence"/>
</dbReference>
<evidence type="ECO:0000313" key="2">
    <source>
        <dbReference type="EMBL" id="MFD1981189.1"/>
    </source>
</evidence>
<accession>A0ABW4U2Y7</accession>
<keyword evidence="3" id="KW-1185">Reference proteome</keyword>
<dbReference type="EMBL" id="JBHUGZ010000001">
    <property type="protein sequence ID" value="MFD1981189.1"/>
    <property type="molecule type" value="Genomic_DNA"/>
</dbReference>